<gene>
    <name evidence="4" type="primary">ga23037</name>
    <name evidence="4" type="ORF">PR202_ga23037</name>
</gene>
<protein>
    <recommendedName>
        <fullName evidence="3">Glycosyltransferase N-terminal domain-containing protein</fullName>
    </recommendedName>
</protein>
<evidence type="ECO:0000256" key="2">
    <source>
        <dbReference type="SAM" id="Phobius"/>
    </source>
</evidence>
<comment type="caution">
    <text evidence="4">The sequence shown here is derived from an EMBL/GenBank/DDBJ whole genome shotgun (WGS) entry which is preliminary data.</text>
</comment>
<dbReference type="Proteomes" id="UP001054889">
    <property type="component" value="Unassembled WGS sequence"/>
</dbReference>
<evidence type="ECO:0000313" key="5">
    <source>
        <dbReference type="Proteomes" id="UP001054889"/>
    </source>
</evidence>
<sequence length="205" mass="22090">MNAPRSDEFMDYVIYVIKRSRPSRAIAPGAGVLLNTCHAFEGEFIDVVADNVAADGKKLFAVEPLNSLLLDTGALKQSEMQHECLELLEKQPLASVLYVSFGTTSTLPVEQVVELASALCDSKQRFIWVLRNGRKEAGGHQDNGKLAMLNSLPAKRLCSTPLVLFVMVLVVAWYGAAGMGEQCNENADSGALAVGGGFHVHRAAD</sequence>
<dbReference type="SUPFAM" id="SSF53756">
    <property type="entry name" value="UDP-Glycosyltransferase/glycogen phosphorylase"/>
    <property type="match status" value="1"/>
</dbReference>
<dbReference type="Pfam" id="PF26168">
    <property type="entry name" value="Glyco_transf_N"/>
    <property type="match status" value="1"/>
</dbReference>
<dbReference type="PANTHER" id="PTHR48044:SF22">
    <property type="entry name" value="GLYCOSYLTRANSFERASE"/>
    <property type="match status" value="1"/>
</dbReference>
<reference evidence="4" key="1">
    <citation type="journal article" date="2018" name="DNA Res.">
        <title>Multiple hybrid de novo genome assembly of finger millet, an orphan allotetraploid crop.</title>
        <authorList>
            <person name="Hatakeyama M."/>
            <person name="Aluri S."/>
            <person name="Balachadran M.T."/>
            <person name="Sivarajan S.R."/>
            <person name="Patrignani A."/>
            <person name="Gruter S."/>
            <person name="Poveda L."/>
            <person name="Shimizu-Inatsugi R."/>
            <person name="Baeten J."/>
            <person name="Francoijs K.J."/>
            <person name="Nataraja K.N."/>
            <person name="Reddy Y.A.N."/>
            <person name="Phadnis S."/>
            <person name="Ravikumar R.L."/>
            <person name="Schlapbach R."/>
            <person name="Sreeman S.M."/>
            <person name="Shimizu K.K."/>
        </authorList>
    </citation>
    <scope>NUCLEOTIDE SEQUENCE</scope>
</reference>
<dbReference type="GO" id="GO:0008194">
    <property type="term" value="F:UDP-glycosyltransferase activity"/>
    <property type="evidence" value="ECO:0007669"/>
    <property type="project" value="UniProtKB-ARBA"/>
</dbReference>
<dbReference type="EMBL" id="BQKI01000012">
    <property type="protein sequence ID" value="GJN05415.1"/>
    <property type="molecule type" value="Genomic_DNA"/>
</dbReference>
<accession>A0AAV5D576</accession>
<evidence type="ECO:0000313" key="4">
    <source>
        <dbReference type="EMBL" id="GJN05415.1"/>
    </source>
</evidence>
<dbReference type="Gene3D" id="3.40.50.2000">
    <property type="entry name" value="Glycogen Phosphorylase B"/>
    <property type="match status" value="2"/>
</dbReference>
<proteinExistence type="inferred from homology"/>
<comment type="similarity">
    <text evidence="1">Belongs to the UDP-glycosyltransferase family.</text>
</comment>
<evidence type="ECO:0000259" key="3">
    <source>
        <dbReference type="Pfam" id="PF26168"/>
    </source>
</evidence>
<evidence type="ECO:0000256" key="1">
    <source>
        <dbReference type="ARBA" id="ARBA00009995"/>
    </source>
</evidence>
<feature type="domain" description="Glycosyltransferase N-terminal" evidence="3">
    <location>
        <begin position="6"/>
        <end position="66"/>
    </location>
</feature>
<dbReference type="AlphaFoldDB" id="A0AAV5D576"/>
<reference evidence="4" key="2">
    <citation type="submission" date="2021-12" db="EMBL/GenBank/DDBJ databases">
        <title>Resequencing data analysis of finger millet.</title>
        <authorList>
            <person name="Hatakeyama M."/>
            <person name="Aluri S."/>
            <person name="Balachadran M.T."/>
            <person name="Sivarajan S.R."/>
            <person name="Poveda L."/>
            <person name="Shimizu-Inatsugi R."/>
            <person name="Schlapbach R."/>
            <person name="Sreeman S.M."/>
            <person name="Shimizu K.K."/>
        </authorList>
    </citation>
    <scope>NUCLEOTIDE SEQUENCE</scope>
</reference>
<dbReference type="GO" id="GO:1901135">
    <property type="term" value="P:carbohydrate derivative metabolic process"/>
    <property type="evidence" value="ECO:0007669"/>
    <property type="project" value="UniProtKB-ARBA"/>
</dbReference>
<dbReference type="PANTHER" id="PTHR48044">
    <property type="entry name" value="GLYCOSYLTRANSFERASE"/>
    <property type="match status" value="1"/>
</dbReference>
<keyword evidence="2" id="KW-0812">Transmembrane</keyword>
<keyword evidence="2" id="KW-0472">Membrane</keyword>
<keyword evidence="5" id="KW-1185">Reference proteome</keyword>
<organism evidence="4 5">
    <name type="scientific">Eleusine coracana subsp. coracana</name>
    <dbReference type="NCBI Taxonomy" id="191504"/>
    <lineage>
        <taxon>Eukaryota</taxon>
        <taxon>Viridiplantae</taxon>
        <taxon>Streptophyta</taxon>
        <taxon>Embryophyta</taxon>
        <taxon>Tracheophyta</taxon>
        <taxon>Spermatophyta</taxon>
        <taxon>Magnoliopsida</taxon>
        <taxon>Liliopsida</taxon>
        <taxon>Poales</taxon>
        <taxon>Poaceae</taxon>
        <taxon>PACMAD clade</taxon>
        <taxon>Chloridoideae</taxon>
        <taxon>Cynodonteae</taxon>
        <taxon>Eleusininae</taxon>
        <taxon>Eleusine</taxon>
    </lineage>
</organism>
<feature type="transmembrane region" description="Helical" evidence="2">
    <location>
        <begin position="157"/>
        <end position="176"/>
    </location>
</feature>
<dbReference type="InterPro" id="IPR058980">
    <property type="entry name" value="Glyco_transf_N"/>
</dbReference>
<name>A0AAV5D576_ELECO</name>
<keyword evidence="2" id="KW-1133">Transmembrane helix</keyword>